<name>A0A381ZUR3_9ZZZZ</name>
<sequence length="186" mass="21577">MNSNILSGVVHSKWGISSSYGRKKELKYINSSNCIKEIIPLLEKKGIRLAIEPLNRYETDFVNTVDQGLYLCKLIDSKYVGLLLDLYHMNIEEKDICLEIQKAKEKLFHLHIAGNDRGVPRIGSIDWKNIFKTLKSINYSDYIVIEMFFQHSVNTSKDLFAWREIEKDIGIAIKEAKTFIDQFIDE</sequence>
<evidence type="ECO:0000256" key="1">
    <source>
        <dbReference type="ARBA" id="ARBA00023235"/>
    </source>
</evidence>
<proteinExistence type="predicted"/>
<dbReference type="AlphaFoldDB" id="A0A381ZUR3"/>
<dbReference type="InterPro" id="IPR013022">
    <property type="entry name" value="Xyl_isomerase-like_TIM-brl"/>
</dbReference>
<evidence type="ECO:0000259" key="2">
    <source>
        <dbReference type="Pfam" id="PF01261"/>
    </source>
</evidence>
<protein>
    <recommendedName>
        <fullName evidence="2">Xylose isomerase-like TIM barrel domain-containing protein</fullName>
    </recommendedName>
</protein>
<dbReference type="InterPro" id="IPR036237">
    <property type="entry name" value="Xyl_isomerase-like_sf"/>
</dbReference>
<dbReference type="PANTHER" id="PTHR43489">
    <property type="entry name" value="ISOMERASE"/>
    <property type="match status" value="1"/>
</dbReference>
<accession>A0A381ZUR3</accession>
<dbReference type="InterPro" id="IPR050417">
    <property type="entry name" value="Sugar_Epim/Isomerase"/>
</dbReference>
<dbReference type="Gene3D" id="3.20.20.150">
    <property type="entry name" value="Divalent-metal-dependent TIM barrel enzymes"/>
    <property type="match status" value="1"/>
</dbReference>
<feature type="domain" description="Xylose isomerase-like TIM barrel" evidence="2">
    <location>
        <begin position="25"/>
        <end position="150"/>
    </location>
</feature>
<dbReference type="PANTHER" id="PTHR43489:SF7">
    <property type="entry name" value="3-DEHYDRO-D-GULOSIDE 4-EPIMERASE-RELATED"/>
    <property type="match status" value="1"/>
</dbReference>
<keyword evidence="1" id="KW-0413">Isomerase</keyword>
<dbReference type="EMBL" id="UINC01022719">
    <property type="protein sequence ID" value="SVA92909.1"/>
    <property type="molecule type" value="Genomic_DNA"/>
</dbReference>
<reference evidence="3" key="1">
    <citation type="submission" date="2018-05" db="EMBL/GenBank/DDBJ databases">
        <authorList>
            <person name="Lanie J.A."/>
            <person name="Ng W.-L."/>
            <person name="Kazmierczak K.M."/>
            <person name="Andrzejewski T.M."/>
            <person name="Davidsen T.M."/>
            <person name="Wayne K.J."/>
            <person name="Tettelin H."/>
            <person name="Glass J.I."/>
            <person name="Rusch D."/>
            <person name="Podicherti R."/>
            <person name="Tsui H.-C.T."/>
            <person name="Winkler M.E."/>
        </authorList>
    </citation>
    <scope>NUCLEOTIDE SEQUENCE</scope>
</reference>
<organism evidence="3">
    <name type="scientific">marine metagenome</name>
    <dbReference type="NCBI Taxonomy" id="408172"/>
    <lineage>
        <taxon>unclassified sequences</taxon>
        <taxon>metagenomes</taxon>
        <taxon>ecological metagenomes</taxon>
    </lineage>
</organism>
<dbReference type="Pfam" id="PF01261">
    <property type="entry name" value="AP_endonuc_2"/>
    <property type="match status" value="1"/>
</dbReference>
<gene>
    <name evidence="3" type="ORF">METZ01_LOCUS145763</name>
</gene>
<dbReference type="GO" id="GO:0016853">
    <property type="term" value="F:isomerase activity"/>
    <property type="evidence" value="ECO:0007669"/>
    <property type="project" value="UniProtKB-KW"/>
</dbReference>
<evidence type="ECO:0000313" key="3">
    <source>
        <dbReference type="EMBL" id="SVA92909.1"/>
    </source>
</evidence>
<dbReference type="SUPFAM" id="SSF51658">
    <property type="entry name" value="Xylose isomerase-like"/>
    <property type="match status" value="1"/>
</dbReference>